<dbReference type="EMBL" id="CCNE01000016">
    <property type="protein sequence ID" value="CDX56378.1"/>
    <property type="molecule type" value="Genomic_DNA"/>
</dbReference>
<dbReference type="PANTHER" id="PTHR40394">
    <property type="entry name" value="LIPOPROTEIN-RELATED"/>
    <property type="match status" value="1"/>
</dbReference>
<protein>
    <submittedName>
        <fullName evidence="2">Transmembrane prediction</fullName>
    </submittedName>
</protein>
<keyword evidence="1" id="KW-0472">Membrane</keyword>
<proteinExistence type="predicted"/>
<evidence type="ECO:0000313" key="4">
    <source>
        <dbReference type="Proteomes" id="UP000045285"/>
    </source>
</evidence>
<dbReference type="Proteomes" id="UP000046122">
    <property type="component" value="Unassembled WGS sequence"/>
</dbReference>
<reference evidence="4" key="2">
    <citation type="submission" date="2014-08" db="EMBL/GenBank/DDBJ databases">
        <authorList>
            <person name="Moulin L."/>
        </authorList>
    </citation>
    <scope>NUCLEOTIDE SEQUENCE [LARGE SCALE GENOMIC DNA]</scope>
</reference>
<gene>
    <name evidence="2" type="ORF">MPL3356_140210</name>
    <name evidence="3" type="ORF">MPL3365_230187</name>
</gene>
<organism evidence="2 4">
    <name type="scientific">Mesorhizobium plurifarium</name>
    <dbReference type="NCBI Taxonomy" id="69974"/>
    <lineage>
        <taxon>Bacteria</taxon>
        <taxon>Pseudomonadati</taxon>
        <taxon>Pseudomonadota</taxon>
        <taxon>Alphaproteobacteria</taxon>
        <taxon>Hyphomicrobiales</taxon>
        <taxon>Phyllobacteriaceae</taxon>
        <taxon>Mesorhizobium</taxon>
    </lineage>
</organism>
<dbReference type="STRING" id="69974.MPLDJ20_150107"/>
<dbReference type="EMBL" id="CCMZ01000006">
    <property type="protein sequence ID" value="CDX13461.1"/>
    <property type="molecule type" value="Genomic_DNA"/>
</dbReference>
<evidence type="ECO:0000256" key="1">
    <source>
        <dbReference type="SAM" id="Phobius"/>
    </source>
</evidence>
<dbReference type="Pfam" id="PF11821">
    <property type="entry name" value="ActD"/>
    <property type="match status" value="1"/>
</dbReference>
<feature type="transmembrane region" description="Helical" evidence="1">
    <location>
        <begin position="95"/>
        <end position="118"/>
    </location>
</feature>
<evidence type="ECO:0000313" key="5">
    <source>
        <dbReference type="Proteomes" id="UP000046122"/>
    </source>
</evidence>
<name>A0A090DJ55_MESPL</name>
<feature type="transmembrane region" description="Helical" evidence="1">
    <location>
        <begin position="55"/>
        <end position="75"/>
    </location>
</feature>
<dbReference type="InterPro" id="IPR021776">
    <property type="entry name" value="ActD"/>
</dbReference>
<keyword evidence="1 2" id="KW-0812">Transmembrane</keyword>
<dbReference type="PANTHER" id="PTHR40394:SF2">
    <property type="entry name" value="QUINOL:CYTOCHROME C OXIDOREDUCTASE MEMBRANE PROTEIN"/>
    <property type="match status" value="1"/>
</dbReference>
<keyword evidence="1" id="KW-1133">Transmembrane helix</keyword>
<sequence>MSLYGLMAVFADPEALVEAARGMRERGYRRMDAFSPFPMKELDEILEIPPTRLPWAVLAGGIAGAALVYTLIWYSVEIDYPINVGGRPLHSWPPFVVIAFEAGILGAALAGFLGMLAANGLPRYYHPVFNAESFTYARGGRFYLLVEADDPKYRKGVTRGQLTRLGAELVEEVEA</sequence>
<reference evidence="2 5" key="1">
    <citation type="submission" date="2014-08" db="EMBL/GenBank/DDBJ databases">
        <authorList>
            <person name="Moulin Lionel"/>
        </authorList>
    </citation>
    <scope>NUCLEOTIDE SEQUENCE [LARGE SCALE GENOMIC DNA]</scope>
</reference>
<dbReference type="Proteomes" id="UP000045285">
    <property type="component" value="Unassembled WGS sequence"/>
</dbReference>
<dbReference type="AlphaFoldDB" id="A0A090DJ55"/>
<accession>A0A090DJ55</accession>
<evidence type="ECO:0000313" key="2">
    <source>
        <dbReference type="EMBL" id="CDX13461.1"/>
    </source>
</evidence>
<evidence type="ECO:0000313" key="3">
    <source>
        <dbReference type="EMBL" id="CDX56378.1"/>
    </source>
</evidence>
<keyword evidence="4" id="KW-1185">Reference proteome</keyword>